<dbReference type="AlphaFoldDB" id="A0A2T0ACF1"/>
<dbReference type="Proteomes" id="UP000239560">
    <property type="component" value="Unassembled WGS sequence"/>
</dbReference>
<evidence type="ECO:0000313" key="3">
    <source>
        <dbReference type="Proteomes" id="UP000239560"/>
    </source>
</evidence>
<accession>A0A2T0ACF1</accession>
<feature type="region of interest" description="Disordered" evidence="1">
    <location>
        <begin position="1"/>
        <end position="52"/>
    </location>
</feature>
<dbReference type="OrthoDB" id="10387479at2759"/>
<organism evidence="2 3">
    <name type="scientific">Rhodotorula toruloides</name>
    <name type="common">Yeast</name>
    <name type="synonym">Rhodosporidium toruloides</name>
    <dbReference type="NCBI Taxonomy" id="5286"/>
    <lineage>
        <taxon>Eukaryota</taxon>
        <taxon>Fungi</taxon>
        <taxon>Dikarya</taxon>
        <taxon>Basidiomycota</taxon>
        <taxon>Pucciniomycotina</taxon>
        <taxon>Microbotryomycetes</taxon>
        <taxon>Sporidiobolales</taxon>
        <taxon>Sporidiobolaceae</taxon>
        <taxon>Rhodotorula</taxon>
    </lineage>
</organism>
<proteinExistence type="predicted"/>
<evidence type="ECO:0000313" key="2">
    <source>
        <dbReference type="EMBL" id="PRQ75692.1"/>
    </source>
</evidence>
<reference evidence="2 3" key="1">
    <citation type="journal article" date="2018" name="Elife">
        <title>Functional genomics of lipid metabolism in the oleaginous yeast Rhodosporidium toruloides.</title>
        <authorList>
            <person name="Coradetti S.T."/>
            <person name="Pinel D."/>
            <person name="Geiselman G."/>
            <person name="Ito M."/>
            <person name="Mondo S."/>
            <person name="Reilly M.C."/>
            <person name="Cheng Y.F."/>
            <person name="Bauer S."/>
            <person name="Grigoriev I."/>
            <person name="Gladden J.M."/>
            <person name="Simmons B.A."/>
            <person name="Brem R."/>
            <person name="Arkin A.P."/>
            <person name="Skerker J.M."/>
        </authorList>
    </citation>
    <scope>NUCLEOTIDE SEQUENCE [LARGE SCALE GENOMIC DNA]</scope>
    <source>
        <strain evidence="2 3">NBRC 0880</strain>
    </source>
</reference>
<dbReference type="EMBL" id="LCTV02000004">
    <property type="protein sequence ID" value="PRQ75692.1"/>
    <property type="molecule type" value="Genomic_DNA"/>
</dbReference>
<name>A0A2T0ACF1_RHOTO</name>
<evidence type="ECO:0000256" key="1">
    <source>
        <dbReference type="SAM" id="MobiDB-lite"/>
    </source>
</evidence>
<gene>
    <name evidence="2" type="ORF">AAT19DRAFT_13749</name>
</gene>
<sequence>MAAAGAASSGGTSSRLRGARAATRGSAHTSDAGRTKTGCHPTPRPSRVARRSWSAAPALLKRLMQDCEGADGELAVHEQAVKSAESRLDALSRDRWAQYLSAKAADREVDSASAVLATARARLSTVQRRIELERTIRENNYKNLVPANFDTHRTHLLGGRQSI</sequence>
<protein>
    <submittedName>
        <fullName evidence="2">Uncharacterized protein</fullName>
    </submittedName>
</protein>
<comment type="caution">
    <text evidence="2">The sequence shown here is derived from an EMBL/GenBank/DDBJ whole genome shotgun (WGS) entry which is preliminary data.</text>
</comment>
<feature type="compositionally biased region" description="Low complexity" evidence="1">
    <location>
        <begin position="1"/>
        <end position="27"/>
    </location>
</feature>